<dbReference type="InterPro" id="IPR000014">
    <property type="entry name" value="PAS"/>
</dbReference>
<keyword evidence="10" id="KW-1185">Reference proteome</keyword>
<dbReference type="Pfam" id="PF08447">
    <property type="entry name" value="PAS_3"/>
    <property type="match status" value="2"/>
</dbReference>
<proteinExistence type="predicted"/>
<feature type="domain" description="PAS" evidence="7">
    <location>
        <begin position="259"/>
        <end position="330"/>
    </location>
</feature>
<keyword evidence="6" id="KW-0175">Coiled coil</keyword>
<dbReference type="PROSITE" id="PS50113">
    <property type="entry name" value="PAC"/>
    <property type="match status" value="5"/>
</dbReference>
<evidence type="ECO:0000256" key="1">
    <source>
        <dbReference type="ARBA" id="ARBA00000085"/>
    </source>
</evidence>
<feature type="domain" description="PAC" evidence="8">
    <location>
        <begin position="726"/>
        <end position="779"/>
    </location>
</feature>
<dbReference type="Gene3D" id="1.10.287.130">
    <property type="match status" value="1"/>
</dbReference>
<protein>
    <recommendedName>
        <fullName evidence="2">histidine kinase</fullName>
        <ecNumber evidence="2">2.7.13.3</ecNumber>
    </recommendedName>
</protein>
<dbReference type="SUPFAM" id="SSF55785">
    <property type="entry name" value="PYP-like sensor domain (PAS domain)"/>
    <property type="match status" value="9"/>
</dbReference>
<reference evidence="9 10" key="1">
    <citation type="submission" date="2020-08" db="EMBL/GenBank/DDBJ databases">
        <title>Croceimicrobium hydrocarbonivorans gen. nov., sp. nov., a novel marine bacterium isolated from a bacterial consortium that degrades polyethylene terephthalate.</title>
        <authorList>
            <person name="Liu R."/>
        </authorList>
    </citation>
    <scope>NUCLEOTIDE SEQUENCE [LARGE SCALE GENOMIC DNA]</scope>
    <source>
        <strain evidence="9 10">A20-9</strain>
    </source>
</reference>
<feature type="domain" description="PAC" evidence="8">
    <location>
        <begin position="599"/>
        <end position="652"/>
    </location>
</feature>
<dbReference type="Gene3D" id="3.40.50.2300">
    <property type="match status" value="1"/>
</dbReference>
<name>A0A7H0VEP1_9FLAO</name>
<dbReference type="RefSeq" id="WP_210758725.1">
    <property type="nucleotide sequence ID" value="NZ_CP060139.1"/>
</dbReference>
<accession>A0A7H0VEP1</accession>
<dbReference type="InterPro" id="IPR035965">
    <property type="entry name" value="PAS-like_dom_sf"/>
</dbReference>
<dbReference type="CDD" id="cd00130">
    <property type="entry name" value="PAS"/>
    <property type="match status" value="5"/>
</dbReference>
<dbReference type="Proteomes" id="UP000516305">
    <property type="component" value="Chromosome"/>
</dbReference>
<dbReference type="GO" id="GO:0000155">
    <property type="term" value="F:phosphorelay sensor kinase activity"/>
    <property type="evidence" value="ECO:0007669"/>
    <property type="project" value="InterPro"/>
</dbReference>
<dbReference type="SMART" id="SM00086">
    <property type="entry name" value="PAC"/>
    <property type="match status" value="9"/>
</dbReference>
<comment type="catalytic activity">
    <reaction evidence="1">
        <text>ATP + protein L-histidine = ADP + protein N-phospho-L-histidine.</text>
        <dbReference type="EC" id="2.7.13.3"/>
    </reaction>
</comment>
<evidence type="ECO:0000259" key="7">
    <source>
        <dbReference type="PROSITE" id="PS50112"/>
    </source>
</evidence>
<dbReference type="Pfam" id="PF08448">
    <property type="entry name" value="PAS_4"/>
    <property type="match status" value="2"/>
</dbReference>
<feature type="coiled-coil region" evidence="6">
    <location>
        <begin position="506"/>
        <end position="533"/>
    </location>
</feature>
<evidence type="ECO:0000256" key="4">
    <source>
        <dbReference type="ARBA" id="ARBA00022679"/>
    </source>
</evidence>
<evidence type="ECO:0000256" key="2">
    <source>
        <dbReference type="ARBA" id="ARBA00012438"/>
    </source>
</evidence>
<evidence type="ECO:0000313" key="10">
    <source>
        <dbReference type="Proteomes" id="UP000516305"/>
    </source>
</evidence>
<feature type="domain" description="PAS" evidence="7">
    <location>
        <begin position="1114"/>
        <end position="1143"/>
    </location>
</feature>
<feature type="domain" description="PAC" evidence="8">
    <location>
        <begin position="1041"/>
        <end position="1094"/>
    </location>
</feature>
<dbReference type="SUPFAM" id="SSF47384">
    <property type="entry name" value="Homodimeric domain of signal transducing histidine kinase"/>
    <property type="match status" value="1"/>
</dbReference>
<dbReference type="InterPro" id="IPR011006">
    <property type="entry name" value="CheY-like_superfamily"/>
</dbReference>
<dbReference type="KEGG" id="chyd:H4K34_17740"/>
<dbReference type="PANTHER" id="PTHR43304:SF1">
    <property type="entry name" value="PAC DOMAIN-CONTAINING PROTEIN"/>
    <property type="match status" value="1"/>
</dbReference>
<dbReference type="PANTHER" id="PTHR43304">
    <property type="entry name" value="PHYTOCHROME-LIKE PROTEIN CPH1"/>
    <property type="match status" value="1"/>
</dbReference>
<feature type="domain" description="PAC" evidence="8">
    <location>
        <begin position="468"/>
        <end position="522"/>
    </location>
</feature>
<feature type="domain" description="PAS" evidence="7">
    <location>
        <begin position="134"/>
        <end position="183"/>
    </location>
</feature>
<dbReference type="InterPro" id="IPR052162">
    <property type="entry name" value="Sensor_kinase/Photoreceptor"/>
</dbReference>
<keyword evidence="5" id="KW-0418">Kinase</keyword>
<dbReference type="SMART" id="SM00091">
    <property type="entry name" value="PAS"/>
    <property type="match status" value="7"/>
</dbReference>
<dbReference type="InterPro" id="IPR013655">
    <property type="entry name" value="PAS_fold_3"/>
</dbReference>
<dbReference type="EMBL" id="CP060139">
    <property type="protein sequence ID" value="QNR24189.1"/>
    <property type="molecule type" value="Genomic_DNA"/>
</dbReference>
<dbReference type="EC" id="2.7.13.3" evidence="2"/>
<dbReference type="Pfam" id="PF13426">
    <property type="entry name" value="PAS_9"/>
    <property type="match status" value="4"/>
</dbReference>
<dbReference type="InterPro" id="IPR036097">
    <property type="entry name" value="HisK_dim/P_sf"/>
</dbReference>
<evidence type="ECO:0000256" key="5">
    <source>
        <dbReference type="ARBA" id="ARBA00022777"/>
    </source>
</evidence>
<evidence type="ECO:0000313" key="9">
    <source>
        <dbReference type="EMBL" id="QNR24189.1"/>
    </source>
</evidence>
<evidence type="ECO:0000256" key="3">
    <source>
        <dbReference type="ARBA" id="ARBA00022553"/>
    </source>
</evidence>
<feature type="domain" description="PAS" evidence="7">
    <location>
        <begin position="412"/>
        <end position="454"/>
    </location>
</feature>
<organism evidence="9 10">
    <name type="scientific">Croceimicrobium hydrocarbonivorans</name>
    <dbReference type="NCBI Taxonomy" id="2761580"/>
    <lineage>
        <taxon>Bacteria</taxon>
        <taxon>Pseudomonadati</taxon>
        <taxon>Bacteroidota</taxon>
        <taxon>Flavobacteriia</taxon>
        <taxon>Flavobacteriales</taxon>
        <taxon>Owenweeksiaceae</taxon>
        <taxon>Croceimicrobium</taxon>
    </lineage>
</organism>
<dbReference type="InterPro" id="IPR001610">
    <property type="entry name" value="PAC"/>
</dbReference>
<dbReference type="SUPFAM" id="SSF52172">
    <property type="entry name" value="CheY-like"/>
    <property type="match status" value="1"/>
</dbReference>
<dbReference type="PROSITE" id="PS50112">
    <property type="entry name" value="PAS"/>
    <property type="match status" value="4"/>
</dbReference>
<dbReference type="InterPro" id="IPR013656">
    <property type="entry name" value="PAS_4"/>
</dbReference>
<feature type="domain" description="PAC" evidence="8">
    <location>
        <begin position="1168"/>
        <end position="1222"/>
    </location>
</feature>
<gene>
    <name evidence="9" type="ORF">H4K34_17740</name>
</gene>
<evidence type="ECO:0000259" key="8">
    <source>
        <dbReference type="PROSITE" id="PS50113"/>
    </source>
</evidence>
<dbReference type="InterPro" id="IPR000700">
    <property type="entry name" value="PAS-assoc_C"/>
</dbReference>
<evidence type="ECO:0000256" key="6">
    <source>
        <dbReference type="SAM" id="Coils"/>
    </source>
</evidence>
<keyword evidence="3" id="KW-0597">Phosphoprotein</keyword>
<sequence>MTESNPNIQVLCIESQKKDQEFLKKLFSKFTKISCELRFYRSVKEALADPSNLEFQLCLISEDQLAELPRLINLVPTSPFLVLGTEANTDRIPEALAAGASNYLLKSSQMGFELEKSLMFCQRQLQLSKKLELTERQNQTLFKVMPESMVITRQDNGHIVSVNDTFTEVFGYRLEDCIGKTSIEIGLWDDLRDRESIFVDLPNNGEVRDLEIRLKRKDNHTIPCHISFSTYQYMGTDYLMSVIVSQEKAENQRRELELEKERFRTLVESAPDLFFYTRDFNAINYVCPQVYRHLGYTEEEVLKLSYHHFLTEKSKSEFAKIQFPEFMKKGESKVLSPFELVHKSGKVKQYELYLIPVKNKETGWVEFIQGIARDISDELETFEMLKLSNQRNLEALEELKAHQYAIDQHNMVVITDLDGKVKFANDNFCKTSGYSRKELIGSSTRILNSGLHDDAFFAHLWNTVLDGNVWKGNVCNRHKDGHLYWLSTTIIPRKDQNGEVYEFIALRTDISELKEAEKALKTSQENLANILNSNPHEIWSVDREFKLLTLNPNFRNNFAQHFNHDLKIGQLMTEIPGFPDEIAILWKDRYSKAFTGESHSYQDHYHHPISGKLKHLLVSIYPTLSEDGTIVGANVFSQDITERQEAKEELKVSNIRLEEAQAMAMVADWEYLPKEDILTSSNNMPQILGLADNSNLLDRKVLARFDRPHRSEIFHSLKLALYQGESTQNFWLFHTPQGKELWLECKIHPECNPDGEISRIRGVVRDVTEIIHLQKKEYQQKRIFIDLANSSSDLLRLNEINQVYDALSESIYQWFNEKVVVGSGAVTENGLETEYRMNHCIIPPKLKKAFTFLEKAASSNQVFPSVMPIIDGLRQGKVFKITEDLIYLLPFLTKETVDPIFKAFPHFELIAIGISYNNAYKGTTFVFFPEGTPDYYSDQLLEVLGNQASTVMELIEYRNELRDNALILNQALKAAGSAIFYYDLEKRRLDGDPKLYELMGASDRKGNPIHEEELTSRMSQEDIQRMLEFVYPKSEQYIDTYQFDFRFYCLDDKWRWFEDRAKIVRRDKNGKALEIVGIRTDVTERKERENQLLLLESTVTNANEGILITDARDLDGDGPYIIYANKAFERISGYTLEEVKGKSPQMLQGPDTDPLELERIAECLSQFKPVGTELINYSKEGIPYYVSISIVPVLNDQGEVTHFVALERDTTEEHRQKAELKELLMRFELATKANTVGIWDLNLADNEHLEWDDNMFRLYQRSPDNFNNRIEDWISYIHPEDRDETAKAFQSSVEQGLDDVNFRFRIRAGNQTKHIAAISKVVRDHDGNPKRIVGLNWDVTELELKRLELEQMRLNTEALINSTDDHMWSINVRFRLLSANKSYLQFLQNRSDHAFNIGDSVLNERLGENHLKRWKGLYERAFSGEQVNVQIEDQSQYGDQIFAISLYPIYNDARVITGVACYSLDVTERTHYLETIEQQNQKLKDIAWMQSHVMRAPVARILGLIALLKEENYEGQSASTQEILQFINESTEEMDQVIKDITAKTERFKLDLQ</sequence>
<dbReference type="NCBIfam" id="TIGR00229">
    <property type="entry name" value="sensory_box"/>
    <property type="match status" value="4"/>
</dbReference>
<dbReference type="Gene3D" id="3.30.450.20">
    <property type="entry name" value="PAS domain"/>
    <property type="match status" value="9"/>
</dbReference>
<keyword evidence="4" id="KW-0808">Transferase</keyword>